<dbReference type="InterPro" id="IPR036890">
    <property type="entry name" value="HATPase_C_sf"/>
</dbReference>
<dbReference type="Pfam" id="PF01590">
    <property type="entry name" value="GAF"/>
    <property type="match status" value="1"/>
</dbReference>
<keyword evidence="10" id="KW-0675">Receptor</keyword>
<dbReference type="SMART" id="SM00091">
    <property type="entry name" value="PAS"/>
    <property type="match status" value="2"/>
</dbReference>
<dbReference type="InterPro" id="IPR035965">
    <property type="entry name" value="PAS-like_dom_sf"/>
</dbReference>
<dbReference type="Gene3D" id="1.10.287.130">
    <property type="match status" value="1"/>
</dbReference>
<dbReference type="InterPro" id="IPR001789">
    <property type="entry name" value="Sig_transdc_resp-reg_receiver"/>
</dbReference>
<keyword evidence="7" id="KW-0808">Transferase</keyword>
<dbReference type="InterPro" id="IPR003594">
    <property type="entry name" value="HATPase_dom"/>
</dbReference>
<comment type="catalytic activity">
    <reaction evidence="1">
        <text>ATP + protein L-histidine = ADP + protein N-phospho-L-histidine.</text>
        <dbReference type="EC" id="2.7.13.3"/>
    </reaction>
</comment>
<dbReference type="SUPFAM" id="SSF55785">
    <property type="entry name" value="PYP-like sensor domain (PAS domain)"/>
    <property type="match status" value="2"/>
</dbReference>
<evidence type="ECO:0000256" key="4">
    <source>
        <dbReference type="ARBA" id="ARBA00022543"/>
    </source>
</evidence>
<evidence type="ECO:0000256" key="1">
    <source>
        <dbReference type="ARBA" id="ARBA00000085"/>
    </source>
</evidence>
<dbReference type="SUPFAM" id="SSF55874">
    <property type="entry name" value="ATPase domain of HSP90 chaperone/DNA topoisomerase II/histidine kinase"/>
    <property type="match status" value="1"/>
</dbReference>
<dbReference type="CDD" id="cd00130">
    <property type="entry name" value="PAS"/>
    <property type="match status" value="1"/>
</dbReference>
<dbReference type="Pfam" id="PF08448">
    <property type="entry name" value="PAS_4"/>
    <property type="match status" value="1"/>
</dbReference>
<evidence type="ECO:0000256" key="5">
    <source>
        <dbReference type="ARBA" id="ARBA00022553"/>
    </source>
</evidence>
<dbReference type="PROSITE" id="PS50109">
    <property type="entry name" value="HIS_KIN"/>
    <property type="match status" value="1"/>
</dbReference>
<dbReference type="InterPro" id="IPR000014">
    <property type="entry name" value="PAS"/>
</dbReference>
<gene>
    <name evidence="15" type="ORF">NCCP691_05110</name>
</gene>
<evidence type="ECO:0000256" key="7">
    <source>
        <dbReference type="ARBA" id="ARBA00022679"/>
    </source>
</evidence>
<dbReference type="Pfam" id="PF00512">
    <property type="entry name" value="HisKA"/>
    <property type="match status" value="1"/>
</dbReference>
<dbReference type="SUPFAM" id="SSF47384">
    <property type="entry name" value="Homodimeric domain of signal transducing histidine kinase"/>
    <property type="match status" value="1"/>
</dbReference>
<evidence type="ECO:0000256" key="9">
    <source>
        <dbReference type="ARBA" id="ARBA00022991"/>
    </source>
</evidence>
<dbReference type="Pfam" id="PF00072">
    <property type="entry name" value="Response_reg"/>
    <property type="match status" value="1"/>
</dbReference>
<evidence type="ECO:0000256" key="6">
    <source>
        <dbReference type="ARBA" id="ARBA00022606"/>
    </source>
</evidence>
<evidence type="ECO:0000256" key="3">
    <source>
        <dbReference type="ARBA" id="ARBA00012438"/>
    </source>
</evidence>
<dbReference type="Gene3D" id="3.40.50.2300">
    <property type="match status" value="1"/>
</dbReference>
<feature type="domain" description="Phytochrome chromophore attachment site" evidence="12">
    <location>
        <begin position="143"/>
        <end position="297"/>
    </location>
</feature>
<dbReference type="RefSeq" id="WP_220806673.1">
    <property type="nucleotide sequence ID" value="NZ_BPMK01000002.1"/>
</dbReference>
<dbReference type="InterPro" id="IPR005467">
    <property type="entry name" value="His_kinase_dom"/>
</dbReference>
<dbReference type="EMBL" id="BPMK01000002">
    <property type="protein sequence ID" value="GIZ50497.1"/>
    <property type="molecule type" value="Genomic_DNA"/>
</dbReference>
<evidence type="ECO:0000313" key="15">
    <source>
        <dbReference type="EMBL" id="GIZ50497.1"/>
    </source>
</evidence>
<comment type="similarity">
    <text evidence="2">In the N-terminal section; belongs to the phytochrome family.</text>
</comment>
<dbReference type="Gene3D" id="3.30.450.20">
    <property type="entry name" value="PAS domain"/>
    <property type="match status" value="2"/>
</dbReference>
<dbReference type="Gene3D" id="3.30.450.270">
    <property type="match status" value="1"/>
</dbReference>
<reference evidence="15 16" key="1">
    <citation type="journal article" date="2022" name="Int. J. Syst. Evol. Microbiol.">
        <title>Noviherbaspirillum aridicola sp. nov., isolated from an arid soil in Pakistan.</title>
        <authorList>
            <person name="Khan I.U."/>
            <person name="Saqib M."/>
            <person name="Amin A."/>
            <person name="Hussain F."/>
            <person name="Li L."/>
            <person name="Liu Y.H."/>
            <person name="Fang B.Z."/>
            <person name="Ahmed I."/>
            <person name="Li W.J."/>
        </authorList>
    </citation>
    <scope>NUCLEOTIDE SEQUENCE [LARGE SCALE GENOMIC DNA]</scope>
    <source>
        <strain evidence="15 16">NCCP-691</strain>
    </source>
</reference>
<dbReference type="Gene3D" id="3.30.565.10">
    <property type="entry name" value="Histidine kinase-like ATPase, C-terminal domain"/>
    <property type="match status" value="1"/>
</dbReference>
<dbReference type="PROSITE" id="PS50110">
    <property type="entry name" value="RESPONSE_REGULATORY"/>
    <property type="match status" value="1"/>
</dbReference>
<keyword evidence="16" id="KW-1185">Reference proteome</keyword>
<dbReference type="InterPro" id="IPR043150">
    <property type="entry name" value="Phytochrome_PHY_sf"/>
</dbReference>
<evidence type="ECO:0000256" key="2">
    <source>
        <dbReference type="ARBA" id="ARBA00006402"/>
    </source>
</evidence>
<dbReference type="InterPro" id="IPR036097">
    <property type="entry name" value="HisK_dim/P_sf"/>
</dbReference>
<evidence type="ECO:0000256" key="11">
    <source>
        <dbReference type="PROSITE-ProRule" id="PRU00169"/>
    </source>
</evidence>
<dbReference type="InterPro" id="IPR003018">
    <property type="entry name" value="GAF"/>
</dbReference>
<evidence type="ECO:0000256" key="8">
    <source>
        <dbReference type="ARBA" id="ARBA00022777"/>
    </source>
</evidence>
<dbReference type="InterPro" id="IPR004358">
    <property type="entry name" value="Sig_transdc_His_kin-like_C"/>
</dbReference>
<feature type="domain" description="Histidine kinase" evidence="13">
    <location>
        <begin position="663"/>
        <end position="887"/>
    </location>
</feature>
<dbReference type="PROSITE" id="PS50046">
    <property type="entry name" value="PHYTOCHROME_2"/>
    <property type="match status" value="1"/>
</dbReference>
<dbReference type="InterPro" id="IPR013515">
    <property type="entry name" value="Phytochrome_cen-reg"/>
</dbReference>
<evidence type="ECO:0000259" key="14">
    <source>
        <dbReference type="PROSITE" id="PS50110"/>
    </source>
</evidence>
<name>A0ABQ4Q0H1_9BURK</name>
<dbReference type="InterPro" id="IPR013656">
    <property type="entry name" value="PAS_4"/>
</dbReference>
<keyword evidence="5 11" id="KW-0597">Phosphoprotein</keyword>
<dbReference type="CDD" id="cd00082">
    <property type="entry name" value="HisKA"/>
    <property type="match status" value="1"/>
</dbReference>
<evidence type="ECO:0000256" key="10">
    <source>
        <dbReference type="ARBA" id="ARBA00023170"/>
    </source>
</evidence>
<dbReference type="PANTHER" id="PTHR43065:SF42">
    <property type="entry name" value="TWO-COMPONENT SENSOR PPRA"/>
    <property type="match status" value="1"/>
</dbReference>
<feature type="domain" description="Response regulatory" evidence="14">
    <location>
        <begin position="910"/>
        <end position="1026"/>
    </location>
</feature>
<accession>A0ABQ4Q0H1</accession>
<keyword evidence="4" id="KW-0600">Photoreceptor protein</keyword>
<dbReference type="SMART" id="SM00387">
    <property type="entry name" value="HATPase_c"/>
    <property type="match status" value="1"/>
</dbReference>
<evidence type="ECO:0000259" key="12">
    <source>
        <dbReference type="PROSITE" id="PS50046"/>
    </source>
</evidence>
<dbReference type="PRINTS" id="PR00344">
    <property type="entry name" value="BCTRLSENSOR"/>
</dbReference>
<dbReference type="SUPFAM" id="SSF55781">
    <property type="entry name" value="GAF domain-like"/>
    <property type="match status" value="2"/>
</dbReference>
<dbReference type="SMART" id="SM00448">
    <property type="entry name" value="REC"/>
    <property type="match status" value="1"/>
</dbReference>
<sequence length="1039" mass="112139">MQKNETADLSACDREPIHIPGLIQPFGALLVLRPDDLQILQASDNLRDLLGMPAREAVGRPLDDLLGAECCARLREAVAGGELHSVSPTRILPVPPGARPCTMSYSAAGGQLLAEFEAADDDPTAAGVLQGELPFGAIGACETHEQLCRLLAREVRRFTGFDRCIVYRFDEDWHGMVIAEERNDVYSDSFLGHHFPASDIPAQARQLFTLNHFRIIPDTAYEPVPLTPAGPSPDMSFCTLRNVAPVHLEYLGNMGVRASLTMSLLCGDRLWGMITCHHASPRQVPVGMRLRCKALAELASYAVASIMRAEKARLGEERGRALRRAGEAMAAGAGFDEALQQAAPHMLEALSADTLLLRIGGREFAFGAALAPGAPGPLRAALEHSLQGMLTYSRQLSLLDPALADLAPMACGALYCRLGDAGDHLIAVRREVVEARRWAGDPHKPAEAEEGRLHPRKSFALWQEAVRGQSRRWSSVDADAALELRRQLLERREQIARKEFEGALRVERDRSSEILEAIGEGFVLVDRALRILRLNTEGMRLAQRQAGQPAGRALGDFCPQAFPAEVLQRCRQALAERAPQALEQQAGSAAAPLWLDIRIYPSADGLAIFFRDVSERKAMEAALRDINELLEVRVAARTAELERAHAQLHQSQKMEALGQLTGGIAHDFNNLLAGIVSSMELLNLRLRQGQTEGLGRYIDTATGATDRAAALIHRLLSFARQQTLRASAVDVNALSTGIRDLMQRAVGPAIRLELRLDGAPWPVLCDANQLENALLNLTINARDAMPEGGLLTLETRRLPLAGDEARELELAPGDYVAISVSDSGTGMPPEVAARAFDPFFTTKPVGKGTGLGLSTIYGFARQSGGQTRIRSVPGQGTTVSIILPRFHGDADDTALPVADGGPLQAALDADVLLVEDEPQLRSLLREMLFELGCRVTEADSGEAALAALEEGARVDLLVSDVGLPGRIDGWKLLSQARALRPQLQALLISGYGDAAMQAGRAPGPAPALLGKPFALQAFAARVTELLRQAPGGDNTLSRS</sequence>
<dbReference type="Pfam" id="PF00360">
    <property type="entry name" value="PHY"/>
    <property type="match status" value="1"/>
</dbReference>
<keyword evidence="9" id="KW-0157">Chromophore</keyword>
<evidence type="ECO:0000259" key="13">
    <source>
        <dbReference type="PROSITE" id="PS50109"/>
    </source>
</evidence>
<dbReference type="InterPro" id="IPR011006">
    <property type="entry name" value="CheY-like_superfamily"/>
</dbReference>
<dbReference type="SUPFAM" id="SSF52172">
    <property type="entry name" value="CheY-like"/>
    <property type="match status" value="1"/>
</dbReference>
<dbReference type="InterPro" id="IPR013654">
    <property type="entry name" value="PAS_2"/>
</dbReference>
<evidence type="ECO:0000313" key="16">
    <source>
        <dbReference type="Proteomes" id="UP000887222"/>
    </source>
</evidence>
<dbReference type="SMART" id="SM00065">
    <property type="entry name" value="GAF"/>
    <property type="match status" value="1"/>
</dbReference>
<dbReference type="InterPro" id="IPR003661">
    <property type="entry name" value="HisK_dim/P_dom"/>
</dbReference>
<keyword evidence="8" id="KW-0418">Kinase</keyword>
<dbReference type="EC" id="2.7.13.3" evidence="3"/>
<dbReference type="InterPro" id="IPR029016">
    <property type="entry name" value="GAF-like_dom_sf"/>
</dbReference>
<dbReference type="Proteomes" id="UP000887222">
    <property type="component" value="Unassembled WGS sequence"/>
</dbReference>
<organism evidence="15 16">
    <name type="scientific">Noviherbaspirillum aridicola</name>
    <dbReference type="NCBI Taxonomy" id="2849687"/>
    <lineage>
        <taxon>Bacteria</taxon>
        <taxon>Pseudomonadati</taxon>
        <taxon>Pseudomonadota</taxon>
        <taxon>Betaproteobacteria</taxon>
        <taxon>Burkholderiales</taxon>
        <taxon>Oxalobacteraceae</taxon>
        <taxon>Noviherbaspirillum</taxon>
    </lineage>
</organism>
<protein>
    <recommendedName>
        <fullName evidence="3">histidine kinase</fullName>
        <ecNumber evidence="3">2.7.13.3</ecNumber>
    </recommendedName>
</protein>
<proteinExistence type="inferred from homology"/>
<dbReference type="Pfam" id="PF08446">
    <property type="entry name" value="PAS_2"/>
    <property type="match status" value="1"/>
</dbReference>
<dbReference type="InterPro" id="IPR016132">
    <property type="entry name" value="Phyto_chromo_attachment"/>
</dbReference>
<comment type="caution">
    <text evidence="15">The sequence shown here is derived from an EMBL/GenBank/DDBJ whole genome shotgun (WGS) entry which is preliminary data.</text>
</comment>
<dbReference type="Pfam" id="PF02518">
    <property type="entry name" value="HATPase_c"/>
    <property type="match status" value="1"/>
</dbReference>
<keyword evidence="6" id="KW-0716">Sensory transduction</keyword>
<feature type="modified residue" description="4-aspartylphosphate" evidence="11">
    <location>
        <position position="960"/>
    </location>
</feature>
<dbReference type="SMART" id="SM00388">
    <property type="entry name" value="HisKA"/>
    <property type="match status" value="1"/>
</dbReference>
<dbReference type="PANTHER" id="PTHR43065">
    <property type="entry name" value="SENSOR HISTIDINE KINASE"/>
    <property type="match status" value="1"/>
</dbReference>
<dbReference type="Gene3D" id="3.30.450.40">
    <property type="match status" value="1"/>
</dbReference>